<reference evidence="2" key="1">
    <citation type="submission" date="2022-11" db="UniProtKB">
        <authorList>
            <consortium name="WormBaseParasite"/>
        </authorList>
    </citation>
    <scope>IDENTIFICATION</scope>
</reference>
<evidence type="ECO:0000313" key="2">
    <source>
        <dbReference type="WBParaSite" id="PEQ_0000202301-mRNA-1"/>
    </source>
</evidence>
<dbReference type="WBParaSite" id="PEQ_0000202301-mRNA-1">
    <property type="protein sequence ID" value="PEQ_0000202301-mRNA-1"/>
    <property type="gene ID" value="PEQ_0000202301"/>
</dbReference>
<evidence type="ECO:0000313" key="1">
    <source>
        <dbReference type="Proteomes" id="UP000887564"/>
    </source>
</evidence>
<dbReference type="Proteomes" id="UP000887564">
    <property type="component" value="Unplaced"/>
</dbReference>
<keyword evidence="1" id="KW-1185">Reference proteome</keyword>
<proteinExistence type="predicted"/>
<accession>A0A914R6Y9</accession>
<dbReference type="AlphaFoldDB" id="A0A914R6Y9"/>
<protein>
    <submittedName>
        <fullName evidence="2">Uncharacterized protein</fullName>
    </submittedName>
</protein>
<sequence>MEHPLIQSMMFFRSEQSRIKISGQNRELDSDLYDRVGYLNLMSQYEERERQRKFDEMENLRRLREEFWYYLRVVEILIGTGVKPLLRIIRVDELPRSEPVLPDFSNFTAVING</sequence>
<organism evidence="1 2">
    <name type="scientific">Parascaris equorum</name>
    <name type="common">Equine roundworm</name>
    <dbReference type="NCBI Taxonomy" id="6256"/>
    <lineage>
        <taxon>Eukaryota</taxon>
        <taxon>Metazoa</taxon>
        <taxon>Ecdysozoa</taxon>
        <taxon>Nematoda</taxon>
        <taxon>Chromadorea</taxon>
        <taxon>Rhabditida</taxon>
        <taxon>Spirurina</taxon>
        <taxon>Ascaridomorpha</taxon>
        <taxon>Ascaridoidea</taxon>
        <taxon>Ascarididae</taxon>
        <taxon>Parascaris</taxon>
    </lineage>
</organism>
<name>A0A914R6Y9_PAREQ</name>